<keyword evidence="7" id="KW-0472">Membrane</keyword>
<dbReference type="EMBL" id="RZTZ01000006">
    <property type="protein sequence ID" value="RVT60933.1"/>
    <property type="molecule type" value="Genomic_DNA"/>
</dbReference>
<dbReference type="GO" id="GO:0006826">
    <property type="term" value="P:iron ion transport"/>
    <property type="evidence" value="ECO:0007669"/>
    <property type="project" value="UniProtKB-KW"/>
</dbReference>
<evidence type="ECO:0000313" key="9">
    <source>
        <dbReference type="EMBL" id="RVT60933.1"/>
    </source>
</evidence>
<keyword evidence="5" id="KW-0408">Iron</keyword>
<reference evidence="9 10" key="1">
    <citation type="submission" date="2019-01" db="EMBL/GenBank/DDBJ databases">
        <title>Bacillus sp. M5HDSG1-1, whole genome shotgun sequence.</title>
        <authorList>
            <person name="Tuo L."/>
        </authorList>
    </citation>
    <scope>NUCLEOTIDE SEQUENCE [LARGE SCALE GENOMIC DNA]</scope>
    <source>
        <strain evidence="9 10">M5HDSG1-1</strain>
    </source>
</reference>
<keyword evidence="6" id="KW-0406">Ion transport</keyword>
<dbReference type="Proteomes" id="UP000288024">
    <property type="component" value="Unassembled WGS sequence"/>
</dbReference>
<dbReference type="GO" id="GO:0016887">
    <property type="term" value="F:ATP hydrolysis activity"/>
    <property type="evidence" value="ECO:0007669"/>
    <property type="project" value="InterPro"/>
</dbReference>
<dbReference type="GO" id="GO:0005886">
    <property type="term" value="C:plasma membrane"/>
    <property type="evidence" value="ECO:0007669"/>
    <property type="project" value="UniProtKB-SubCell"/>
</dbReference>
<dbReference type="Pfam" id="PF13476">
    <property type="entry name" value="AAA_23"/>
    <property type="match status" value="1"/>
</dbReference>
<dbReference type="GO" id="GO:0006302">
    <property type="term" value="P:double-strand break repair"/>
    <property type="evidence" value="ECO:0007669"/>
    <property type="project" value="InterPro"/>
</dbReference>
<name>A0A3S3SJI4_9BACI</name>
<dbReference type="PANTHER" id="PTHR42771:SF2">
    <property type="entry name" value="IRON(3+)-HYDROXAMATE IMPORT ATP-BINDING PROTEIN FHUC"/>
    <property type="match status" value="1"/>
</dbReference>
<feature type="domain" description="AAA+ ATPase" evidence="8">
    <location>
        <begin position="41"/>
        <end position="223"/>
    </location>
</feature>
<dbReference type="InterPro" id="IPR003593">
    <property type="entry name" value="AAA+_ATPase"/>
</dbReference>
<evidence type="ECO:0000256" key="3">
    <source>
        <dbReference type="ARBA" id="ARBA00022475"/>
    </source>
</evidence>
<dbReference type="PANTHER" id="PTHR42771">
    <property type="entry name" value="IRON(3+)-HYDROXAMATE IMPORT ATP-BINDING PROTEIN FHUC"/>
    <property type="match status" value="1"/>
</dbReference>
<accession>A0A3S3SJI4</accession>
<dbReference type="Pfam" id="PF13175">
    <property type="entry name" value="AAA_15"/>
    <property type="match status" value="1"/>
</dbReference>
<comment type="caution">
    <text evidence="9">The sequence shown here is derived from an EMBL/GenBank/DDBJ whole genome shotgun (WGS) entry which is preliminary data.</text>
</comment>
<evidence type="ECO:0000256" key="6">
    <source>
        <dbReference type="ARBA" id="ARBA00023065"/>
    </source>
</evidence>
<keyword evidence="3" id="KW-1003">Cell membrane</keyword>
<evidence type="ECO:0000256" key="7">
    <source>
        <dbReference type="ARBA" id="ARBA00023136"/>
    </source>
</evidence>
<keyword evidence="2" id="KW-0813">Transport</keyword>
<dbReference type="InterPro" id="IPR051535">
    <property type="entry name" value="Siderophore_ABC-ATPase"/>
</dbReference>
<evidence type="ECO:0000256" key="5">
    <source>
        <dbReference type="ARBA" id="ARBA00023004"/>
    </source>
</evidence>
<gene>
    <name evidence="9" type="ORF">EM808_16250</name>
</gene>
<proteinExistence type="predicted"/>
<dbReference type="InterPro" id="IPR041685">
    <property type="entry name" value="AAA_GajA/Old/RecF-like"/>
</dbReference>
<dbReference type="InterPro" id="IPR027417">
    <property type="entry name" value="P-loop_NTPase"/>
</dbReference>
<organism evidence="9 10">
    <name type="scientific">Niallia taxi</name>
    <dbReference type="NCBI Taxonomy" id="2499688"/>
    <lineage>
        <taxon>Bacteria</taxon>
        <taxon>Bacillati</taxon>
        <taxon>Bacillota</taxon>
        <taxon>Bacilli</taxon>
        <taxon>Bacillales</taxon>
        <taxon>Bacillaceae</taxon>
        <taxon>Niallia</taxon>
    </lineage>
</organism>
<evidence type="ECO:0000259" key="8">
    <source>
        <dbReference type="SMART" id="SM00382"/>
    </source>
</evidence>
<protein>
    <submittedName>
        <fullName evidence="9">AAA family ATPase</fullName>
    </submittedName>
</protein>
<evidence type="ECO:0000313" key="10">
    <source>
        <dbReference type="Proteomes" id="UP000288024"/>
    </source>
</evidence>
<dbReference type="InterPro" id="IPR038729">
    <property type="entry name" value="Rad50/SbcC_AAA"/>
</dbReference>
<keyword evidence="4" id="KW-0410">Iron transport</keyword>
<evidence type="ECO:0000256" key="4">
    <source>
        <dbReference type="ARBA" id="ARBA00022496"/>
    </source>
</evidence>
<evidence type="ECO:0000256" key="2">
    <source>
        <dbReference type="ARBA" id="ARBA00022448"/>
    </source>
</evidence>
<evidence type="ECO:0000256" key="1">
    <source>
        <dbReference type="ARBA" id="ARBA00004202"/>
    </source>
</evidence>
<keyword evidence="10" id="KW-1185">Reference proteome</keyword>
<dbReference type="SMART" id="SM00382">
    <property type="entry name" value="AAA"/>
    <property type="match status" value="1"/>
</dbReference>
<dbReference type="AlphaFoldDB" id="A0A3S3SJI4"/>
<dbReference type="SUPFAM" id="SSF52540">
    <property type="entry name" value="P-loop containing nucleoside triphosphate hydrolases"/>
    <property type="match status" value="1"/>
</dbReference>
<sequence length="260" mass="29629">MLKQDSQYIRSVSLKRDQILSYDKFPLNLPVIQNLKELKLHPNVTYIIGENGMGKSTLLEGIAIALGFNPEGGTLNFNFSSYDSHSNLDEYLRLVKGANRAEEHFFFRAETFYNVATNIEELDKEEPGFGPKIIDSYGGKSLHEQSHGESFFAAFNERFQGNGLYILDEPEAALSPLRQISMLARINELVSQGSQFIISTHSPIIMAYPNSKIFEITEEGISESTLEDTQHYSIMKQFFENKDRLLHHLFIRSDISYVDT</sequence>
<comment type="subcellular location">
    <subcellularLocation>
        <location evidence="1">Cell membrane</location>
        <topology evidence="1">Peripheral membrane protein</topology>
    </subcellularLocation>
</comment>
<dbReference type="Gene3D" id="3.40.50.300">
    <property type="entry name" value="P-loop containing nucleotide triphosphate hydrolases"/>
    <property type="match status" value="2"/>
</dbReference>